<feature type="compositionally biased region" description="Pro residues" evidence="1">
    <location>
        <begin position="100"/>
        <end position="109"/>
    </location>
</feature>
<organism evidence="2 3">
    <name type="scientific">Zasmidium cellare</name>
    <name type="common">Wine cellar mold</name>
    <name type="synonym">Racodium cellare</name>
    <dbReference type="NCBI Taxonomy" id="395010"/>
    <lineage>
        <taxon>Eukaryota</taxon>
        <taxon>Fungi</taxon>
        <taxon>Dikarya</taxon>
        <taxon>Ascomycota</taxon>
        <taxon>Pezizomycotina</taxon>
        <taxon>Dothideomycetes</taxon>
        <taxon>Dothideomycetidae</taxon>
        <taxon>Mycosphaerellales</taxon>
        <taxon>Mycosphaerellaceae</taxon>
        <taxon>Zasmidium</taxon>
    </lineage>
</organism>
<protein>
    <submittedName>
        <fullName evidence="2">Uncharacterized protein</fullName>
    </submittedName>
</protein>
<name>A0ABR0DYC8_ZASCE</name>
<comment type="caution">
    <text evidence="2">The sequence shown here is derived from an EMBL/GenBank/DDBJ whole genome shotgun (WGS) entry which is preliminary data.</text>
</comment>
<keyword evidence="3" id="KW-1185">Reference proteome</keyword>
<dbReference type="Proteomes" id="UP001305779">
    <property type="component" value="Unassembled WGS sequence"/>
</dbReference>
<sequence>MDLVRTRDLVRKGITASTAKQAFEDNLDLDGSTRGGGKEYKKKHPRTGHPQPASYSYDQPSTAQPQAGQYPTQGQGYYAPPSNNGPSSNGYGQAASGAPQYPPYPPTPQQSPPPIYCTCMICKHCTVYYTPTYNAHSQVVYYCRIHRGQLMAWVEPGTTNHDGACLANQQTHNGYHQQTSASGPSYGQGYGQPSGSTTRGLYSDGSPPPGGQSYQGSPQSNYTYGGSWTQEPAQLPDQGSPGEASSYYNSNAYPRYPR</sequence>
<proteinExistence type="predicted"/>
<feature type="region of interest" description="Disordered" evidence="1">
    <location>
        <begin position="175"/>
        <end position="258"/>
    </location>
</feature>
<dbReference type="EMBL" id="JAXOVC010000015">
    <property type="protein sequence ID" value="KAK4494005.1"/>
    <property type="molecule type" value="Genomic_DNA"/>
</dbReference>
<evidence type="ECO:0000313" key="3">
    <source>
        <dbReference type="Proteomes" id="UP001305779"/>
    </source>
</evidence>
<feature type="compositionally biased region" description="Low complexity" evidence="1">
    <location>
        <begin position="211"/>
        <end position="220"/>
    </location>
</feature>
<reference evidence="2 3" key="1">
    <citation type="journal article" date="2023" name="G3 (Bethesda)">
        <title>A chromosome-level genome assembly of Zasmidium syzygii isolated from banana leaves.</title>
        <authorList>
            <person name="van Westerhoven A.C."/>
            <person name="Mehrabi R."/>
            <person name="Talebi R."/>
            <person name="Steentjes M.B.F."/>
            <person name="Corcolon B."/>
            <person name="Chong P.A."/>
            <person name="Kema G.H.J."/>
            <person name="Seidl M.F."/>
        </authorList>
    </citation>
    <scope>NUCLEOTIDE SEQUENCE [LARGE SCALE GENOMIC DNA]</scope>
    <source>
        <strain evidence="2 3">P124</strain>
    </source>
</reference>
<evidence type="ECO:0000313" key="2">
    <source>
        <dbReference type="EMBL" id="KAK4494005.1"/>
    </source>
</evidence>
<gene>
    <name evidence="2" type="ORF">PRZ48_015191</name>
</gene>
<accession>A0ABR0DYC8</accession>
<feature type="compositionally biased region" description="Polar residues" evidence="1">
    <location>
        <begin position="53"/>
        <end position="91"/>
    </location>
</feature>
<evidence type="ECO:0000256" key="1">
    <source>
        <dbReference type="SAM" id="MobiDB-lite"/>
    </source>
</evidence>
<feature type="compositionally biased region" description="Polar residues" evidence="1">
    <location>
        <begin position="221"/>
        <end position="232"/>
    </location>
</feature>
<feature type="region of interest" description="Disordered" evidence="1">
    <location>
        <begin position="27"/>
        <end position="109"/>
    </location>
</feature>